<dbReference type="Proteomes" id="UP000267804">
    <property type="component" value="Chromosome"/>
</dbReference>
<organism evidence="1 2">
    <name type="scientific">Micromonospora tulbaghiae</name>
    <dbReference type="NCBI Taxonomy" id="479978"/>
    <lineage>
        <taxon>Bacteria</taxon>
        <taxon>Bacillati</taxon>
        <taxon>Actinomycetota</taxon>
        <taxon>Actinomycetes</taxon>
        <taxon>Micromonosporales</taxon>
        <taxon>Micromonosporaceae</taxon>
        <taxon>Micromonospora</taxon>
    </lineage>
</organism>
<evidence type="ECO:0000313" key="2">
    <source>
        <dbReference type="Proteomes" id="UP000267804"/>
    </source>
</evidence>
<sequence length="64" mass="6967">MAVDELIVVKRPRGYGNTAVQLVVDLHDLGERGGESGDAGWPRCRRCTRKPSPLGRLHIAGLDT</sequence>
<gene>
    <name evidence="1" type="ORF">CSH63_22075</name>
</gene>
<evidence type="ECO:0000313" key="1">
    <source>
        <dbReference type="EMBL" id="AYF30085.1"/>
    </source>
</evidence>
<accession>A0A386WNV0</accession>
<protein>
    <submittedName>
        <fullName evidence="1">Uncharacterized protein</fullName>
    </submittedName>
</protein>
<dbReference type="EMBL" id="CP024087">
    <property type="protein sequence ID" value="AYF30085.1"/>
    <property type="molecule type" value="Genomic_DNA"/>
</dbReference>
<dbReference type="AlphaFoldDB" id="A0A386WNV0"/>
<proteinExistence type="predicted"/>
<name>A0A386WNV0_9ACTN</name>
<dbReference type="KEGG" id="mtua:CSH63_22075"/>
<reference evidence="1 2" key="1">
    <citation type="submission" date="2017-10" db="EMBL/GenBank/DDBJ databases">
        <title>Integration of genomic and chemical information greatly accelerates assignment of the full stereostructure of myelolactone, a potent inhibitor of myeloma from a marine-derived Micromonospora.</title>
        <authorList>
            <person name="Kim M.C."/>
            <person name="Machado H."/>
            <person name="Jensen P.R."/>
            <person name="Fenical W."/>
        </authorList>
    </citation>
    <scope>NUCLEOTIDE SEQUENCE [LARGE SCALE GENOMIC DNA]</scope>
    <source>
        <strain evidence="1 2">CNY-010</strain>
    </source>
</reference>